<keyword evidence="1" id="KW-0472">Membrane</keyword>
<evidence type="ECO:0000256" key="1">
    <source>
        <dbReference type="SAM" id="Phobius"/>
    </source>
</evidence>
<proteinExistence type="predicted"/>
<evidence type="ECO:0000313" key="3">
    <source>
        <dbReference type="Proteomes" id="UP000292209"/>
    </source>
</evidence>
<dbReference type="Proteomes" id="UP000292209">
    <property type="component" value="Unassembled WGS sequence"/>
</dbReference>
<gene>
    <name evidence="2" type="ORF">BC751_1127</name>
</gene>
<name>A0A4Q7P697_9BACT</name>
<protein>
    <submittedName>
        <fullName evidence="2">Uncharacterized protein</fullName>
    </submittedName>
</protein>
<keyword evidence="1" id="KW-1133">Transmembrane helix</keyword>
<accession>A0A4Q7P697</accession>
<sequence>MEIISRYLDFLKEECLDIQNFLYLPAVSKKRRHSAIWRQRATLLLVMFFCMLVSGVEYLPQPDAKHLSSQQEQQQDPQDENQTYLNIAVDAVVPFVTVIGQQILYLIYENISFDKPVSSNLSFSLPTNIPYWEILLERIISTNAP</sequence>
<reference evidence="2 3" key="1">
    <citation type="submission" date="2019-02" db="EMBL/GenBank/DDBJ databases">
        <title>Genomic Encyclopedia of Archaeal and Bacterial Type Strains, Phase II (KMG-II): from individual species to whole genera.</title>
        <authorList>
            <person name="Goeker M."/>
        </authorList>
    </citation>
    <scope>NUCLEOTIDE SEQUENCE [LARGE SCALE GENOMIC DNA]</scope>
    <source>
        <strain evidence="2 3">DSM 21411</strain>
    </source>
</reference>
<dbReference type="EMBL" id="SGXG01000001">
    <property type="protein sequence ID" value="RZS95593.1"/>
    <property type="molecule type" value="Genomic_DNA"/>
</dbReference>
<evidence type="ECO:0000313" key="2">
    <source>
        <dbReference type="EMBL" id="RZS95593.1"/>
    </source>
</evidence>
<keyword evidence="3" id="KW-1185">Reference proteome</keyword>
<keyword evidence="1" id="KW-0812">Transmembrane</keyword>
<dbReference type="AlphaFoldDB" id="A0A4Q7P697"/>
<organism evidence="2 3">
    <name type="scientific">Cecembia calidifontis</name>
    <dbReference type="NCBI Taxonomy" id="1187080"/>
    <lineage>
        <taxon>Bacteria</taxon>
        <taxon>Pseudomonadati</taxon>
        <taxon>Bacteroidota</taxon>
        <taxon>Cytophagia</taxon>
        <taxon>Cytophagales</taxon>
        <taxon>Cyclobacteriaceae</taxon>
        <taxon>Cecembia</taxon>
    </lineage>
</organism>
<feature type="transmembrane region" description="Helical" evidence="1">
    <location>
        <begin position="87"/>
        <end position="108"/>
    </location>
</feature>
<comment type="caution">
    <text evidence="2">The sequence shown here is derived from an EMBL/GenBank/DDBJ whole genome shotgun (WGS) entry which is preliminary data.</text>
</comment>
<feature type="transmembrane region" description="Helical" evidence="1">
    <location>
        <begin position="41"/>
        <end position="59"/>
    </location>
</feature>